<dbReference type="PANTHER" id="PTHR43142:SF1">
    <property type="entry name" value="CARBOXYLIC ESTER HYDROLASE"/>
    <property type="match status" value="1"/>
</dbReference>
<evidence type="ECO:0000313" key="8">
    <source>
        <dbReference type="Proteomes" id="UP000675881"/>
    </source>
</evidence>
<dbReference type="InterPro" id="IPR002018">
    <property type="entry name" value="CarbesteraseB"/>
</dbReference>
<dbReference type="AlphaFoldDB" id="A0A7R8CL72"/>
<protein>
    <recommendedName>
        <fullName evidence="6">Carboxylesterase type B domain-containing protein</fullName>
    </recommendedName>
</protein>
<keyword evidence="8" id="KW-1185">Reference proteome</keyword>
<evidence type="ECO:0000256" key="1">
    <source>
        <dbReference type="ARBA" id="ARBA00005964"/>
    </source>
</evidence>
<feature type="domain" description="Carboxylesterase type B" evidence="6">
    <location>
        <begin position="144"/>
        <end position="612"/>
    </location>
</feature>
<feature type="compositionally biased region" description="Basic and acidic residues" evidence="5">
    <location>
        <begin position="112"/>
        <end position="132"/>
    </location>
</feature>
<dbReference type="OrthoDB" id="19653at2759"/>
<keyword evidence="4" id="KW-0325">Glycoprotein</keyword>
<evidence type="ECO:0000256" key="2">
    <source>
        <dbReference type="ARBA" id="ARBA00022487"/>
    </source>
</evidence>
<dbReference type="Proteomes" id="UP000675881">
    <property type="component" value="Chromosome 11"/>
</dbReference>
<keyword evidence="2" id="KW-0719">Serine esterase</keyword>
<dbReference type="SUPFAM" id="SSF53474">
    <property type="entry name" value="alpha/beta-Hydrolases"/>
    <property type="match status" value="1"/>
</dbReference>
<dbReference type="PANTHER" id="PTHR43142">
    <property type="entry name" value="CARBOXYLIC ESTER HYDROLASE"/>
    <property type="match status" value="1"/>
</dbReference>
<dbReference type="InterPro" id="IPR029058">
    <property type="entry name" value="AB_hydrolase_fold"/>
</dbReference>
<evidence type="ECO:0000259" key="6">
    <source>
        <dbReference type="Pfam" id="PF00135"/>
    </source>
</evidence>
<dbReference type="Pfam" id="PF00135">
    <property type="entry name" value="COesterase"/>
    <property type="match status" value="1"/>
</dbReference>
<sequence>MIDFGVKYSNSKSSEVPRRSSVVKILSSSWIEQTQINTSYTVVIIISNKKYSHTIKYYILFPFLTILIFKDGSVEEDHEKRDHTCNTEREPILSHHEAEPQEKHSQPSAENAEPKHGDILTGEDRSREEGEIKVQGKWEFPGSDIWDGIREAKKNGHFCPQHMYYKPDVWIGEEDCLWLNVFSRDLAVNKKRPVIVWIHGGNFVRGSAADYEPDYLLDEDIVLVTIQYRLGMFGFLSSEDQYAPGNYGMLDQVAALQWVKTNIDAFSGDVNHITIMGQQAGGASVHYHMLSSLSRGLFHRAISLSGSALSWWASLKRPLERAKKLARLLECPYDADKSKEMIECIRGIEMEKMMNTHPNFYEWKHLNQNQEPVNAWSPRLEISQHVPWIAGITDDEGAFKGSAFFSEMRNVREFEEDFEKIGPLMFGFHDGQSEAPKMMARKVMDYYWNGKELTKENAKSLVDALSDSSYAHPVDTASKIQSIKSQAPVYVYHFGYKGVNSLTQMDTNSHPPQVIQRDIPYGVGNGDDLIYLFPILSGAFRPLPHDDLIFSQRFIQLFTSFATDGKPVIKMGEGIDDFVWHPVDPNNATHLDIGNEMRMDLGLPNHERMNFWQSMPVYWNSDRENYKPAPPLQDKDEL</sequence>
<organism evidence="7 8">
    <name type="scientific">Lepeophtheirus salmonis</name>
    <name type="common">Salmon louse</name>
    <name type="synonym">Caligus salmonis</name>
    <dbReference type="NCBI Taxonomy" id="72036"/>
    <lineage>
        <taxon>Eukaryota</taxon>
        <taxon>Metazoa</taxon>
        <taxon>Ecdysozoa</taxon>
        <taxon>Arthropoda</taxon>
        <taxon>Crustacea</taxon>
        <taxon>Multicrustacea</taxon>
        <taxon>Hexanauplia</taxon>
        <taxon>Copepoda</taxon>
        <taxon>Siphonostomatoida</taxon>
        <taxon>Caligidae</taxon>
        <taxon>Lepeophtheirus</taxon>
    </lineage>
</organism>
<proteinExistence type="inferred from homology"/>
<dbReference type="EMBL" id="HG994590">
    <property type="protein sequence ID" value="CAF2810922.1"/>
    <property type="molecule type" value="Genomic_DNA"/>
</dbReference>
<feature type="compositionally biased region" description="Basic and acidic residues" evidence="5">
    <location>
        <begin position="79"/>
        <end position="105"/>
    </location>
</feature>
<evidence type="ECO:0000256" key="5">
    <source>
        <dbReference type="SAM" id="MobiDB-lite"/>
    </source>
</evidence>
<keyword evidence="3" id="KW-0378">Hydrolase</keyword>
<reference evidence="7" key="1">
    <citation type="submission" date="2021-02" db="EMBL/GenBank/DDBJ databases">
        <authorList>
            <person name="Bekaert M."/>
        </authorList>
    </citation>
    <scope>NUCLEOTIDE SEQUENCE</scope>
    <source>
        <strain evidence="7">IoA-00</strain>
    </source>
</reference>
<evidence type="ECO:0000313" key="7">
    <source>
        <dbReference type="EMBL" id="CAF2810922.1"/>
    </source>
</evidence>
<comment type="similarity">
    <text evidence="1">Belongs to the type-B carboxylesterase/lipase family.</text>
</comment>
<name>A0A7R8CL72_LEPSM</name>
<evidence type="ECO:0000256" key="3">
    <source>
        <dbReference type="ARBA" id="ARBA00022801"/>
    </source>
</evidence>
<feature type="region of interest" description="Disordered" evidence="5">
    <location>
        <begin position="79"/>
        <end position="132"/>
    </location>
</feature>
<evidence type="ECO:0000256" key="4">
    <source>
        <dbReference type="ARBA" id="ARBA00023180"/>
    </source>
</evidence>
<dbReference type="GO" id="GO:0052689">
    <property type="term" value="F:carboxylic ester hydrolase activity"/>
    <property type="evidence" value="ECO:0007669"/>
    <property type="project" value="UniProtKB-KW"/>
</dbReference>
<accession>A0A7R8CL72</accession>
<dbReference type="Gene3D" id="3.40.50.1820">
    <property type="entry name" value="alpha/beta hydrolase"/>
    <property type="match status" value="1"/>
</dbReference>
<gene>
    <name evidence="7" type="ORF">LSAA_2963</name>
</gene>